<dbReference type="EMBL" id="GEEE01004719">
    <property type="protein sequence ID" value="JAP58506.1"/>
    <property type="molecule type" value="Transcribed_RNA"/>
</dbReference>
<reference evidence="2" key="1">
    <citation type="submission" date="2016-01" db="EMBL/GenBank/DDBJ databases">
        <title>Reference transcriptome for the parasite Schistocephalus solidus: insights into the molecular evolution of parasitism.</title>
        <authorList>
            <person name="Hebert F.O."/>
            <person name="Grambauer S."/>
            <person name="Barber I."/>
            <person name="Landry C.R."/>
            <person name="Aubin-Horth N."/>
        </authorList>
    </citation>
    <scope>NUCLEOTIDE SEQUENCE</scope>
</reference>
<dbReference type="EMBL" id="GEEE01015069">
    <property type="protein sequence ID" value="JAP48156.1"/>
    <property type="molecule type" value="Transcribed_RNA"/>
</dbReference>
<dbReference type="EMBL" id="GEEE01015237">
    <property type="protein sequence ID" value="JAP47988.1"/>
    <property type="molecule type" value="Transcribed_RNA"/>
</dbReference>
<accession>A0A0V0J8F3</accession>
<sequence length="104" mass="12086">MARTRSYSNYYFHKLQKMHEKSANHYHKHNWTDTSFDSEQTSKVGDTQNEIYSPSLLCELYILWITRLMSSAGVRASSAFLTLMTSLSSHRAPLQHSFLPLEPM</sequence>
<dbReference type="EMBL" id="GEEE01021113">
    <property type="protein sequence ID" value="JAP42112.1"/>
    <property type="molecule type" value="Transcribed_RNA"/>
</dbReference>
<organism evidence="2">
    <name type="scientific">Schistocephalus solidus</name>
    <name type="common">Tapeworm</name>
    <dbReference type="NCBI Taxonomy" id="70667"/>
    <lineage>
        <taxon>Eukaryota</taxon>
        <taxon>Metazoa</taxon>
        <taxon>Spiralia</taxon>
        <taxon>Lophotrochozoa</taxon>
        <taxon>Platyhelminthes</taxon>
        <taxon>Cestoda</taxon>
        <taxon>Eucestoda</taxon>
        <taxon>Diphyllobothriidea</taxon>
        <taxon>Diphyllobothriidae</taxon>
        <taxon>Schistocephalus</taxon>
    </lineage>
</organism>
<name>A0A0V0J8F3_SCHSO</name>
<protein>
    <submittedName>
        <fullName evidence="1">Succinate dehydrogenase assembly factor 3</fullName>
    </submittedName>
</protein>
<dbReference type="EMBL" id="GEEE01005657">
    <property type="protein sequence ID" value="JAP57568.1"/>
    <property type="molecule type" value="Transcribed_RNA"/>
</dbReference>
<dbReference type="AlphaFoldDB" id="A0A0V0J8F3"/>
<evidence type="ECO:0000313" key="1">
    <source>
        <dbReference type="EMBL" id="JAP42112.1"/>
    </source>
</evidence>
<dbReference type="EMBL" id="GEEE01001153">
    <property type="protein sequence ID" value="JAP62072.1"/>
    <property type="molecule type" value="Transcribed_RNA"/>
</dbReference>
<proteinExistence type="predicted"/>
<dbReference type="EMBL" id="GEEE01003742">
    <property type="protein sequence ID" value="JAP59483.1"/>
    <property type="molecule type" value="Transcribed_RNA"/>
</dbReference>
<evidence type="ECO:0000313" key="2">
    <source>
        <dbReference type="EMBL" id="JAP62072.1"/>
    </source>
</evidence>
<dbReference type="EMBL" id="GEEE01018821">
    <property type="protein sequence ID" value="JAP44404.1"/>
    <property type="molecule type" value="Transcribed_RNA"/>
</dbReference>
<dbReference type="EMBL" id="GEEE01018037">
    <property type="protein sequence ID" value="JAP45188.1"/>
    <property type="molecule type" value="Transcribed_RNA"/>
</dbReference>
<dbReference type="EMBL" id="GEEE01018438">
    <property type="protein sequence ID" value="JAP44787.1"/>
    <property type="molecule type" value="Transcribed_RNA"/>
</dbReference>
<gene>
    <name evidence="1" type="primary">SDHF3</name>
    <name evidence="2" type="ORF">TR117343</name>
</gene>